<protein>
    <submittedName>
        <fullName evidence="1">Uncharacterized protein</fullName>
    </submittedName>
</protein>
<evidence type="ECO:0000313" key="1">
    <source>
        <dbReference type="EMBL" id="MDA1358873.1"/>
    </source>
</evidence>
<accession>A0A9X3SRY4</accession>
<dbReference type="EMBL" id="JAPZVP010000003">
    <property type="protein sequence ID" value="MDA1358873.1"/>
    <property type="molecule type" value="Genomic_DNA"/>
</dbReference>
<organism evidence="1 2">
    <name type="scientific">Glycomyces luteolus</name>
    <dbReference type="NCBI Taxonomy" id="2670330"/>
    <lineage>
        <taxon>Bacteria</taxon>
        <taxon>Bacillati</taxon>
        <taxon>Actinomycetota</taxon>
        <taxon>Actinomycetes</taxon>
        <taxon>Glycomycetales</taxon>
        <taxon>Glycomycetaceae</taxon>
        <taxon>Glycomyces</taxon>
    </lineage>
</organism>
<dbReference type="RefSeq" id="WP_270108687.1">
    <property type="nucleotide sequence ID" value="NZ_JAPZVP010000003.1"/>
</dbReference>
<sequence>MSATYLLTTELPVQADRADEAAAAWSELLADAADKDRVLYRCLEADTLLELRALTGLDEIAAADADFETQWHAVGPHAAGDFRRQALRFVEAPKEPGTALPVTPYVQLRYVEVKPTAYEAYRAWREATIFDVVRGAEEVDSFSAYHTVVSTQPGVLFVSGFSCPPEQYQRPFTSDRYREIVQQAGDRYITGGPGGLYTRCYERIER</sequence>
<comment type="caution">
    <text evidence="1">The sequence shown here is derived from an EMBL/GenBank/DDBJ whole genome shotgun (WGS) entry which is preliminary data.</text>
</comment>
<dbReference type="Proteomes" id="UP001146067">
    <property type="component" value="Unassembled WGS sequence"/>
</dbReference>
<keyword evidence="2" id="KW-1185">Reference proteome</keyword>
<reference evidence="1" key="1">
    <citation type="submission" date="2022-12" db="EMBL/GenBank/DDBJ databases">
        <title>Gycomyces niveus sp.nov.,a novel actinomycete isolated from soil in Shouguan.</title>
        <authorList>
            <person name="Yang X."/>
        </authorList>
    </citation>
    <scope>NUCLEOTIDE SEQUENCE</scope>
    <source>
        <strain evidence="1">NEAU-A15</strain>
    </source>
</reference>
<dbReference type="AlphaFoldDB" id="A0A9X3SRY4"/>
<evidence type="ECO:0000313" key="2">
    <source>
        <dbReference type="Proteomes" id="UP001146067"/>
    </source>
</evidence>
<gene>
    <name evidence="1" type="ORF">O1R50_04520</name>
</gene>
<proteinExistence type="predicted"/>
<name>A0A9X3SRY4_9ACTN</name>